<dbReference type="Gene3D" id="3.40.50.300">
    <property type="entry name" value="P-loop containing nucleotide triphosphate hydrolases"/>
    <property type="match status" value="1"/>
</dbReference>
<organism evidence="8 9">
    <name type="scientific">Apiotrichum porosum</name>
    <dbReference type="NCBI Taxonomy" id="105984"/>
    <lineage>
        <taxon>Eukaryota</taxon>
        <taxon>Fungi</taxon>
        <taxon>Dikarya</taxon>
        <taxon>Basidiomycota</taxon>
        <taxon>Agaricomycotina</taxon>
        <taxon>Tremellomycetes</taxon>
        <taxon>Trichosporonales</taxon>
        <taxon>Trichosporonaceae</taxon>
        <taxon>Apiotrichum</taxon>
    </lineage>
</organism>
<dbReference type="EMBL" id="RSCE01000007">
    <property type="protein sequence ID" value="RSH80992.1"/>
    <property type="molecule type" value="Genomic_DNA"/>
</dbReference>
<dbReference type="GO" id="GO:0006000">
    <property type="term" value="P:fructose metabolic process"/>
    <property type="evidence" value="ECO:0007669"/>
    <property type="project" value="InterPro"/>
</dbReference>
<protein>
    <recommendedName>
        <fullName evidence="2">fructose-2,6-bisphosphate 2-phosphatase</fullName>
        <ecNumber evidence="2">3.1.3.46</ecNumber>
    </recommendedName>
</protein>
<evidence type="ECO:0000256" key="1">
    <source>
        <dbReference type="ARBA" id="ARBA00008408"/>
    </source>
</evidence>
<dbReference type="Gene3D" id="3.40.50.1240">
    <property type="entry name" value="Phosphoglycerate mutase-like"/>
    <property type="match status" value="1"/>
</dbReference>
<dbReference type="InterPro" id="IPR013079">
    <property type="entry name" value="6Phosfructo_kin"/>
</dbReference>
<feature type="compositionally biased region" description="Low complexity" evidence="6">
    <location>
        <begin position="12"/>
        <end position="35"/>
    </location>
</feature>
<dbReference type="RefSeq" id="XP_028475711.1">
    <property type="nucleotide sequence ID" value="XM_028623737.1"/>
</dbReference>
<dbReference type="FunFam" id="3.40.50.300:FF:000644">
    <property type="entry name" value="GpmB, Fructose-2,6-bisphosphatase"/>
    <property type="match status" value="1"/>
</dbReference>
<feature type="compositionally biased region" description="Pro residues" evidence="6">
    <location>
        <begin position="1"/>
        <end position="11"/>
    </location>
</feature>
<evidence type="ECO:0000313" key="8">
    <source>
        <dbReference type="EMBL" id="RSH80992.1"/>
    </source>
</evidence>
<dbReference type="InterPro" id="IPR001345">
    <property type="entry name" value="PG/BPGM_mutase_AS"/>
</dbReference>
<keyword evidence="9" id="KW-1185">Reference proteome</keyword>
<dbReference type="PANTHER" id="PTHR10606">
    <property type="entry name" value="6-PHOSPHOFRUCTO-2-KINASE/FRUCTOSE-2,6-BISPHOSPHATASE"/>
    <property type="match status" value="1"/>
</dbReference>
<dbReference type="GO" id="GO:0006003">
    <property type="term" value="P:fructose 2,6-bisphosphate metabolic process"/>
    <property type="evidence" value="ECO:0007669"/>
    <property type="project" value="InterPro"/>
</dbReference>
<dbReference type="SUPFAM" id="SSF53254">
    <property type="entry name" value="Phosphoglycerate mutase-like"/>
    <property type="match status" value="1"/>
</dbReference>
<feature type="region of interest" description="Disordered" evidence="6">
    <location>
        <begin position="54"/>
        <end position="111"/>
    </location>
</feature>
<evidence type="ECO:0000259" key="7">
    <source>
        <dbReference type="Pfam" id="PF01591"/>
    </source>
</evidence>
<dbReference type="AlphaFoldDB" id="A0A427XQ69"/>
<dbReference type="CDD" id="cd07067">
    <property type="entry name" value="HP_PGM_like"/>
    <property type="match status" value="1"/>
</dbReference>
<dbReference type="GO" id="GO:0005524">
    <property type="term" value="F:ATP binding"/>
    <property type="evidence" value="ECO:0007669"/>
    <property type="project" value="UniProtKB-KW"/>
</dbReference>
<dbReference type="EC" id="3.1.3.46" evidence="2"/>
<evidence type="ECO:0000256" key="4">
    <source>
        <dbReference type="ARBA" id="ARBA00022801"/>
    </source>
</evidence>
<dbReference type="PANTHER" id="PTHR10606:SF44">
    <property type="entry name" value="6-PHOSPHOFRUCTO 2-KINASE_FRUCTOSE 2,6-BISPHOSPHATASE LONG FORM"/>
    <property type="match status" value="1"/>
</dbReference>
<dbReference type="GeneID" id="39592967"/>
<dbReference type="GO" id="GO:0004331">
    <property type="term" value="F:fructose-2,6-bisphosphate 2-phosphatase activity"/>
    <property type="evidence" value="ECO:0007669"/>
    <property type="project" value="UniProtKB-EC"/>
</dbReference>
<name>A0A427XQ69_9TREE</name>
<dbReference type="OrthoDB" id="267323at2759"/>
<sequence length="619" mass="68786">MSMPPPPPPARPSTAPATRSPLSKSPNKSPSLKPLTAVNAANVPESGALADAISKIDSLRLSQPPSTTNSPPSTSGASSPASRARTSISALSATSGDGKFQSPPQTPHFGAQTDLLKTLDESTKVIRQSAKGLERAPSVSGIGNVVEKPDYSEAKIVVAMVGLPARGKSYLANKLMRYMRASWLEFNVQVFNVGQLRRSKARTLKETEGKKADHSAQFFSDSNPDAKASREMLAEESLEALISWLKAEGNVGIMDATNSTYERREKIRERIAREPDLQLLFLESYCDDPSVIASNVALKATSGDPDYKGMSTAEAAADFRKRIEQYEKVYQTITEPDISFCRIINVGRRVSINRIQGYLQSRIAFYLMNLHLKPRSIYLSRHGESMYNVEGKIGGDAELSPRGMIYAQSLPGLIKKHIGDGPLEVWTSTLTRTIQTGSFLPKDFEQKRWKSLDELDAGVCDGMTYEEIEQKYPEDYDARDEDKFNYRYRGGESYRDVVVRLEPVIMELERQENILIIGHQAIIRCLYAYFMELPQEQLPYIKVPLHTLIRISPKAYGCEEERYHLPIEAVDTHRPKPSKHGHKVIEMAEHSNTKRDYYGESGAATPQQKPVADADAPAA</sequence>
<feature type="region of interest" description="Disordered" evidence="6">
    <location>
        <begin position="589"/>
        <end position="619"/>
    </location>
</feature>
<dbReference type="SMART" id="SM00855">
    <property type="entry name" value="PGAM"/>
    <property type="match status" value="1"/>
</dbReference>
<gene>
    <name evidence="8" type="primary">FBP26</name>
    <name evidence="8" type="ORF">EHS24_008424</name>
</gene>
<keyword evidence="4" id="KW-0378">Hydrolase</keyword>
<feature type="compositionally biased region" description="Low complexity" evidence="6">
    <location>
        <begin position="62"/>
        <end position="90"/>
    </location>
</feature>
<reference evidence="8 9" key="1">
    <citation type="submission" date="2018-11" db="EMBL/GenBank/DDBJ databases">
        <title>Genome sequence of Apiotrichum porosum DSM 27194.</title>
        <authorList>
            <person name="Aliyu H."/>
            <person name="Gorte O."/>
            <person name="Ochsenreither K."/>
        </authorList>
    </citation>
    <scope>NUCLEOTIDE SEQUENCE [LARGE SCALE GENOMIC DNA]</scope>
    <source>
        <strain evidence="8 9">DSM 27194</strain>
    </source>
</reference>
<dbReference type="Proteomes" id="UP000279236">
    <property type="component" value="Unassembled WGS sequence"/>
</dbReference>
<dbReference type="PRINTS" id="PR00991">
    <property type="entry name" value="6PFRUCTKNASE"/>
</dbReference>
<keyword evidence="5" id="KW-0067">ATP-binding</keyword>
<dbReference type="InterPro" id="IPR013078">
    <property type="entry name" value="His_Pase_superF_clade-1"/>
</dbReference>
<comment type="caution">
    <text evidence="8">The sequence shown here is derived from an EMBL/GenBank/DDBJ whole genome shotgun (WGS) entry which is preliminary data.</text>
</comment>
<dbReference type="GO" id="GO:0003873">
    <property type="term" value="F:6-phosphofructo-2-kinase activity"/>
    <property type="evidence" value="ECO:0007669"/>
    <property type="project" value="InterPro"/>
</dbReference>
<dbReference type="FunFam" id="3.40.50.1240:FF:000005">
    <property type="entry name" value="GpmB, Fructose-2,6-bisphosphatase"/>
    <property type="match status" value="1"/>
</dbReference>
<dbReference type="InterPro" id="IPR003094">
    <property type="entry name" value="6Pfruct_kin"/>
</dbReference>
<dbReference type="PIRSF" id="PIRSF000709">
    <property type="entry name" value="6PFK_2-Ptase"/>
    <property type="match status" value="1"/>
</dbReference>
<dbReference type="SUPFAM" id="SSF52540">
    <property type="entry name" value="P-loop containing nucleoside triphosphate hydrolases"/>
    <property type="match status" value="1"/>
</dbReference>
<accession>A0A427XQ69</accession>
<dbReference type="InterPro" id="IPR027417">
    <property type="entry name" value="P-loop_NTPase"/>
</dbReference>
<dbReference type="InterPro" id="IPR029033">
    <property type="entry name" value="His_PPase_superfam"/>
</dbReference>
<dbReference type="GO" id="GO:0005829">
    <property type="term" value="C:cytosol"/>
    <property type="evidence" value="ECO:0007669"/>
    <property type="project" value="TreeGrafter"/>
</dbReference>
<feature type="region of interest" description="Disordered" evidence="6">
    <location>
        <begin position="1"/>
        <end position="39"/>
    </location>
</feature>
<evidence type="ECO:0000256" key="5">
    <source>
        <dbReference type="ARBA" id="ARBA00022840"/>
    </source>
</evidence>
<feature type="compositionally biased region" description="Basic and acidic residues" evidence="6">
    <location>
        <begin position="589"/>
        <end position="598"/>
    </location>
</feature>
<dbReference type="Pfam" id="PF00300">
    <property type="entry name" value="His_Phos_1"/>
    <property type="match status" value="1"/>
</dbReference>
<proteinExistence type="inferred from homology"/>
<dbReference type="Pfam" id="PF01591">
    <property type="entry name" value="6PF2K"/>
    <property type="match status" value="1"/>
</dbReference>
<feature type="domain" description="6-phosphofructo-2-kinase" evidence="7">
    <location>
        <begin position="150"/>
        <end position="374"/>
    </location>
</feature>
<evidence type="ECO:0000256" key="2">
    <source>
        <dbReference type="ARBA" id="ARBA00013067"/>
    </source>
</evidence>
<dbReference type="STRING" id="105984.A0A427XQ69"/>
<comment type="similarity">
    <text evidence="1">In the C-terminal section; belongs to the phosphoglycerate mutase family.</text>
</comment>
<keyword evidence="3" id="KW-0547">Nucleotide-binding</keyword>
<evidence type="ECO:0000256" key="6">
    <source>
        <dbReference type="SAM" id="MobiDB-lite"/>
    </source>
</evidence>
<evidence type="ECO:0000313" key="9">
    <source>
        <dbReference type="Proteomes" id="UP000279236"/>
    </source>
</evidence>
<evidence type="ECO:0000256" key="3">
    <source>
        <dbReference type="ARBA" id="ARBA00022741"/>
    </source>
</evidence>
<dbReference type="PROSITE" id="PS00175">
    <property type="entry name" value="PG_MUTASE"/>
    <property type="match status" value="1"/>
</dbReference>